<sequence>MLRKYEVVVDLDKLPKEVIKKMISYFNIKTELRWTDRGVHMYFKKPKGYKHKAEGICALGVEAEWKTSKNAPNGVTVKRNGVEIPVENDGVREELPDFLTYINGQRTYWVYRMGMGEITNFILINSTCFI</sequence>
<dbReference type="EMBL" id="QWVT01000069">
    <property type="protein sequence ID" value="RID81424.1"/>
    <property type="molecule type" value="Genomic_DNA"/>
</dbReference>
<accession>A0A398AWD5</accession>
<reference evidence="1 2" key="1">
    <citation type="submission" date="2018-08" db="EMBL/GenBank/DDBJ databases">
        <title>Bacillus jemisoniae sp. nov., Bacillus chryseoplanitiae sp. nov., Bacillus resnikiae sp. nov., and Bacillus frankliniae sp. nov., isolated from Viking spacecraft and associated surfaces.</title>
        <authorList>
            <person name="Seuylemezian A."/>
            <person name="Vaishampayan P."/>
        </authorList>
    </citation>
    <scope>NUCLEOTIDE SEQUENCE [LARGE SCALE GENOMIC DNA]</scope>
    <source>
        <strain evidence="1 2">JJ-247</strain>
    </source>
</reference>
<evidence type="ECO:0000313" key="2">
    <source>
        <dbReference type="Proteomes" id="UP000265816"/>
    </source>
</evidence>
<organism evidence="1 2">
    <name type="scientific">Mesobacillus zeae</name>
    <dbReference type="NCBI Taxonomy" id="1917180"/>
    <lineage>
        <taxon>Bacteria</taxon>
        <taxon>Bacillati</taxon>
        <taxon>Bacillota</taxon>
        <taxon>Bacilli</taxon>
        <taxon>Bacillales</taxon>
        <taxon>Bacillaceae</taxon>
        <taxon>Mesobacillus</taxon>
    </lineage>
</organism>
<keyword evidence="2" id="KW-1185">Reference proteome</keyword>
<comment type="caution">
    <text evidence="1">The sequence shown here is derived from an EMBL/GenBank/DDBJ whole genome shotgun (WGS) entry which is preliminary data.</text>
</comment>
<dbReference type="RefSeq" id="WP_119114953.1">
    <property type="nucleotide sequence ID" value="NZ_CBCSEO010000048.1"/>
</dbReference>
<gene>
    <name evidence="1" type="ORF">D1970_21910</name>
</gene>
<evidence type="ECO:0000313" key="1">
    <source>
        <dbReference type="EMBL" id="RID81424.1"/>
    </source>
</evidence>
<dbReference type="AlphaFoldDB" id="A0A398AWD5"/>
<protein>
    <submittedName>
        <fullName evidence="1">Uncharacterized protein</fullName>
    </submittedName>
</protein>
<proteinExistence type="predicted"/>
<dbReference type="Proteomes" id="UP000265816">
    <property type="component" value="Unassembled WGS sequence"/>
</dbReference>
<name>A0A398AWD5_9BACI</name>
<dbReference type="OrthoDB" id="9763644at2"/>